<protein>
    <recommendedName>
        <fullName evidence="1">Sdz-33 F-box domain-containing protein</fullName>
    </recommendedName>
</protein>
<evidence type="ECO:0000313" key="2">
    <source>
        <dbReference type="EMBL" id="EGT36840.1"/>
    </source>
</evidence>
<reference evidence="3" key="1">
    <citation type="submission" date="2011-07" db="EMBL/GenBank/DDBJ databases">
        <authorList>
            <consortium name="Caenorhabditis brenneri Sequencing and Analysis Consortium"/>
            <person name="Wilson R.K."/>
        </authorList>
    </citation>
    <scope>NUCLEOTIDE SEQUENCE [LARGE SCALE GENOMIC DNA]</scope>
    <source>
        <strain evidence="3">PB2801</strain>
    </source>
</reference>
<sequence length="355" mass="41000">MPFDFLGLTYPSIKNVVAQMSNVDAVRVSLQGPQADQLLKTGGKDNVSFFKLSEQEISRLSDFDKLELFLCEAERSNSLGNQDVRLSCHVSEQFFLFRIERGGEDYVTVGVENLGIIDELRDDGVRKNMKFGNELVPTVTLDEVERPVRLILFWEDRTAGLCSLISFFHSKFNRGLRRMQFCNASEGQKHSEDIRRIVEYVNSNNVQIAGVECVQQICEEDYKFLLENLTPTFIFCADAKMNPEFKFDGQIHCERIRISSGHWFTLDTLLKNANRKVVIVQDVDYTKEELVTFLEHWKDGKFPELEQLELETKAVPADVVKDFEKLEDQGMVLKGPDNKRLEVRAERKMFTCYIY</sequence>
<name>G0NSK8_CAEBE</name>
<dbReference type="InParanoid" id="G0NSK8"/>
<dbReference type="Pfam" id="PF07735">
    <property type="entry name" value="FBA_2"/>
    <property type="match status" value="1"/>
</dbReference>
<keyword evidence="3" id="KW-1185">Reference proteome</keyword>
<dbReference type="InterPro" id="IPR012885">
    <property type="entry name" value="F-box_Sdz-33"/>
</dbReference>
<gene>
    <name evidence="2" type="ORF">CAEBREN_18622</name>
</gene>
<dbReference type="PANTHER" id="PTHR21503:SF8">
    <property type="entry name" value="F-BOX ASSOCIATED DOMAIN-CONTAINING PROTEIN-RELATED"/>
    <property type="match status" value="1"/>
</dbReference>
<evidence type="ECO:0000259" key="1">
    <source>
        <dbReference type="Pfam" id="PF07735"/>
    </source>
</evidence>
<feature type="domain" description="Sdz-33 F-box" evidence="1">
    <location>
        <begin position="253"/>
        <end position="310"/>
    </location>
</feature>
<dbReference type="EMBL" id="GL379939">
    <property type="protein sequence ID" value="EGT36840.1"/>
    <property type="molecule type" value="Genomic_DNA"/>
</dbReference>
<dbReference type="PANTHER" id="PTHR21503">
    <property type="entry name" value="F-BOX-CONTAINING HYPOTHETICAL PROTEIN C.ELEGANS"/>
    <property type="match status" value="1"/>
</dbReference>
<dbReference type="AlphaFoldDB" id="G0NSK8"/>
<organism evidence="3">
    <name type="scientific">Caenorhabditis brenneri</name>
    <name type="common">Nematode worm</name>
    <dbReference type="NCBI Taxonomy" id="135651"/>
    <lineage>
        <taxon>Eukaryota</taxon>
        <taxon>Metazoa</taxon>
        <taxon>Ecdysozoa</taxon>
        <taxon>Nematoda</taxon>
        <taxon>Chromadorea</taxon>
        <taxon>Rhabditida</taxon>
        <taxon>Rhabditina</taxon>
        <taxon>Rhabditomorpha</taxon>
        <taxon>Rhabditoidea</taxon>
        <taxon>Rhabditidae</taxon>
        <taxon>Peloderinae</taxon>
        <taxon>Caenorhabditis</taxon>
    </lineage>
</organism>
<evidence type="ECO:0000313" key="3">
    <source>
        <dbReference type="Proteomes" id="UP000008068"/>
    </source>
</evidence>
<accession>G0NSK8</accession>
<dbReference type="Proteomes" id="UP000008068">
    <property type="component" value="Unassembled WGS sequence"/>
</dbReference>
<proteinExistence type="predicted"/>
<dbReference type="HOGENOM" id="CLU_048940_0_0_1"/>
<dbReference type="OrthoDB" id="361039at2759"/>